<keyword evidence="5" id="KW-0812">Transmembrane</keyword>
<evidence type="ECO:0000256" key="1">
    <source>
        <dbReference type="ARBA" id="ARBA00022741"/>
    </source>
</evidence>
<dbReference type="Gene3D" id="2.60.120.200">
    <property type="match status" value="1"/>
</dbReference>
<keyword evidence="2 3" id="KW-0067">ATP-binding</keyword>
<dbReference type="PROSITE" id="PS50011">
    <property type="entry name" value="PROTEIN_KINASE_DOM"/>
    <property type="match status" value="1"/>
</dbReference>
<dbReference type="SUPFAM" id="SSF49899">
    <property type="entry name" value="Concanavalin A-like lectins/glucanases"/>
    <property type="match status" value="1"/>
</dbReference>
<evidence type="ECO:0000259" key="6">
    <source>
        <dbReference type="PROSITE" id="PS50011"/>
    </source>
</evidence>
<dbReference type="SUPFAM" id="SSF56112">
    <property type="entry name" value="Protein kinase-like (PK-like)"/>
    <property type="match status" value="1"/>
</dbReference>
<dbReference type="Pfam" id="PF07714">
    <property type="entry name" value="PK_Tyr_Ser-Thr"/>
    <property type="match status" value="1"/>
</dbReference>
<dbReference type="AlphaFoldDB" id="A0AAW2D8L2"/>
<organism evidence="7 8">
    <name type="scientific">Lithocarpus litseifolius</name>
    <dbReference type="NCBI Taxonomy" id="425828"/>
    <lineage>
        <taxon>Eukaryota</taxon>
        <taxon>Viridiplantae</taxon>
        <taxon>Streptophyta</taxon>
        <taxon>Embryophyta</taxon>
        <taxon>Tracheophyta</taxon>
        <taxon>Spermatophyta</taxon>
        <taxon>Magnoliopsida</taxon>
        <taxon>eudicotyledons</taxon>
        <taxon>Gunneridae</taxon>
        <taxon>Pentapetalae</taxon>
        <taxon>rosids</taxon>
        <taxon>fabids</taxon>
        <taxon>Fagales</taxon>
        <taxon>Fagaceae</taxon>
        <taxon>Lithocarpus</taxon>
    </lineage>
</organism>
<evidence type="ECO:0000256" key="4">
    <source>
        <dbReference type="SAM" id="MobiDB-lite"/>
    </source>
</evidence>
<keyword evidence="8" id="KW-1185">Reference proteome</keyword>
<name>A0AAW2D8L2_9ROSI</name>
<keyword evidence="1 3" id="KW-0547">Nucleotide-binding</keyword>
<protein>
    <recommendedName>
        <fullName evidence="6">Protein kinase domain-containing protein</fullName>
    </recommendedName>
</protein>
<keyword evidence="5" id="KW-0472">Membrane</keyword>
<feature type="transmembrane region" description="Helical" evidence="5">
    <location>
        <begin position="139"/>
        <end position="161"/>
    </location>
</feature>
<dbReference type="InterPro" id="IPR009027">
    <property type="entry name" value="Ribosomal_bL9/RNase_H1_N"/>
</dbReference>
<dbReference type="Gene3D" id="3.30.200.20">
    <property type="entry name" value="Phosphorylase Kinase, domain 1"/>
    <property type="match status" value="1"/>
</dbReference>
<gene>
    <name evidence="7" type="ORF">SO802_008420</name>
</gene>
<dbReference type="InterPro" id="IPR001245">
    <property type="entry name" value="Ser-Thr/Tyr_kinase_cat_dom"/>
</dbReference>
<feature type="region of interest" description="Disordered" evidence="4">
    <location>
        <begin position="61"/>
        <end position="85"/>
    </location>
</feature>
<dbReference type="GO" id="GO:0005524">
    <property type="term" value="F:ATP binding"/>
    <property type="evidence" value="ECO:0007669"/>
    <property type="project" value="UniProtKB-UniRule"/>
</dbReference>
<evidence type="ECO:0000256" key="2">
    <source>
        <dbReference type="ARBA" id="ARBA00022840"/>
    </source>
</evidence>
<evidence type="ECO:0000313" key="8">
    <source>
        <dbReference type="Proteomes" id="UP001459277"/>
    </source>
</evidence>
<dbReference type="InterPro" id="IPR000719">
    <property type="entry name" value="Prot_kinase_dom"/>
</dbReference>
<dbReference type="InterPro" id="IPR037056">
    <property type="entry name" value="RNase_H1_N_sf"/>
</dbReference>
<feature type="compositionally biased region" description="Low complexity" evidence="4">
    <location>
        <begin position="72"/>
        <end position="83"/>
    </location>
</feature>
<comment type="caution">
    <text evidence="7">The sequence shown here is derived from an EMBL/GenBank/DDBJ whole genome shotgun (WGS) entry which is preliminary data.</text>
</comment>
<evidence type="ECO:0000313" key="7">
    <source>
        <dbReference type="EMBL" id="KAL0006918.1"/>
    </source>
</evidence>
<dbReference type="InterPro" id="IPR013320">
    <property type="entry name" value="ConA-like_dom_sf"/>
</dbReference>
<reference evidence="7 8" key="1">
    <citation type="submission" date="2024-01" db="EMBL/GenBank/DDBJ databases">
        <title>A telomere-to-telomere, gap-free genome of sweet tea (Lithocarpus litseifolius).</title>
        <authorList>
            <person name="Zhou J."/>
        </authorList>
    </citation>
    <scope>NUCLEOTIDE SEQUENCE [LARGE SCALE GENOMIC DNA]</scope>
    <source>
        <strain evidence="7">Zhou-2022a</strain>
        <tissue evidence="7">Leaf</tissue>
    </source>
</reference>
<dbReference type="PROSITE" id="PS00107">
    <property type="entry name" value="PROTEIN_KINASE_ATP"/>
    <property type="match status" value="1"/>
</dbReference>
<dbReference type="SUPFAM" id="SSF55658">
    <property type="entry name" value="L9 N-domain-like"/>
    <property type="match status" value="1"/>
</dbReference>
<dbReference type="InterPro" id="IPR011009">
    <property type="entry name" value="Kinase-like_dom_sf"/>
</dbReference>
<feature type="domain" description="Protein kinase" evidence="6">
    <location>
        <begin position="202"/>
        <end position="262"/>
    </location>
</feature>
<dbReference type="PANTHER" id="PTHR27007">
    <property type="match status" value="1"/>
</dbReference>
<sequence>MGRTYVVFNGRVPGIYDSWLDASRQVHKFPNTNHKSYKDRKEAKAAYMEYLHHNGMDMQGGASASWATPNMSTESPSSTSLSEGTNYGSGDIRNTLLSYLPEKVFVGFLASTSNAIQTNCLKTWEFYSSDIANEELEMLWVWITVPIVLIVLSMNVFYLYWQNKHREQREHAYPRIEDQIQGSFMALQKFKFKDLRKATGNFNPRNKLGKGGFGAIYKGFLASKQVVVKRISKDSSQGKQEFIAEVTTIGSLHHRNLVRLIN</sequence>
<accession>A0AAW2D8L2</accession>
<dbReference type="EMBL" id="JAZDWU010000003">
    <property type="protein sequence ID" value="KAL0006918.1"/>
    <property type="molecule type" value="Genomic_DNA"/>
</dbReference>
<keyword evidence="5" id="KW-1133">Transmembrane helix</keyword>
<evidence type="ECO:0000256" key="5">
    <source>
        <dbReference type="SAM" id="Phobius"/>
    </source>
</evidence>
<dbReference type="GO" id="GO:0004672">
    <property type="term" value="F:protein kinase activity"/>
    <property type="evidence" value="ECO:0007669"/>
    <property type="project" value="InterPro"/>
</dbReference>
<dbReference type="Pfam" id="PF01693">
    <property type="entry name" value="Cauli_VI"/>
    <property type="match status" value="1"/>
</dbReference>
<proteinExistence type="predicted"/>
<dbReference type="GO" id="GO:0051707">
    <property type="term" value="P:response to other organism"/>
    <property type="evidence" value="ECO:0007669"/>
    <property type="project" value="UniProtKB-ARBA"/>
</dbReference>
<evidence type="ECO:0000256" key="3">
    <source>
        <dbReference type="PROSITE-ProRule" id="PRU10141"/>
    </source>
</evidence>
<dbReference type="Gene3D" id="3.40.970.10">
    <property type="entry name" value="Ribonuclease H1, N-terminal domain"/>
    <property type="match status" value="1"/>
</dbReference>
<dbReference type="InterPro" id="IPR050528">
    <property type="entry name" value="L-type_Lectin-RKs"/>
</dbReference>
<dbReference type="InterPro" id="IPR011320">
    <property type="entry name" value="RNase_H1_N"/>
</dbReference>
<feature type="binding site" evidence="3">
    <location>
        <position position="229"/>
    </location>
    <ligand>
        <name>ATP</name>
        <dbReference type="ChEBI" id="CHEBI:30616"/>
    </ligand>
</feature>
<dbReference type="InterPro" id="IPR017441">
    <property type="entry name" value="Protein_kinase_ATP_BS"/>
</dbReference>
<dbReference type="Proteomes" id="UP001459277">
    <property type="component" value="Unassembled WGS sequence"/>
</dbReference>